<protein>
    <submittedName>
        <fullName evidence="3">Alpha/Beta hydrolase protein</fullName>
    </submittedName>
</protein>
<dbReference type="Proteomes" id="UP001303473">
    <property type="component" value="Unassembled WGS sequence"/>
</dbReference>
<keyword evidence="1" id="KW-0472">Membrane</keyword>
<dbReference type="EMBL" id="MU853920">
    <property type="protein sequence ID" value="KAK3935521.1"/>
    <property type="molecule type" value="Genomic_DNA"/>
</dbReference>
<evidence type="ECO:0000313" key="3">
    <source>
        <dbReference type="EMBL" id="KAK3935521.1"/>
    </source>
</evidence>
<proteinExistence type="predicted"/>
<feature type="transmembrane region" description="Helical" evidence="1">
    <location>
        <begin position="147"/>
        <end position="165"/>
    </location>
</feature>
<dbReference type="InterPro" id="IPR029058">
    <property type="entry name" value="AB_hydrolase_fold"/>
</dbReference>
<dbReference type="InterPro" id="IPR000073">
    <property type="entry name" value="AB_hydrolase_1"/>
</dbReference>
<dbReference type="AlphaFoldDB" id="A0AAN6MXV4"/>
<feature type="domain" description="AB hydrolase-1" evidence="2">
    <location>
        <begin position="99"/>
        <end position="357"/>
    </location>
</feature>
<evidence type="ECO:0000259" key="2">
    <source>
        <dbReference type="Pfam" id="PF12697"/>
    </source>
</evidence>
<reference evidence="4" key="1">
    <citation type="journal article" date="2023" name="Mol. Phylogenet. Evol.">
        <title>Genome-scale phylogeny and comparative genomics of the fungal order Sordariales.</title>
        <authorList>
            <person name="Hensen N."/>
            <person name="Bonometti L."/>
            <person name="Westerberg I."/>
            <person name="Brannstrom I.O."/>
            <person name="Guillou S."/>
            <person name="Cros-Aarteil S."/>
            <person name="Calhoun S."/>
            <person name="Haridas S."/>
            <person name="Kuo A."/>
            <person name="Mondo S."/>
            <person name="Pangilinan J."/>
            <person name="Riley R."/>
            <person name="LaButti K."/>
            <person name="Andreopoulos B."/>
            <person name="Lipzen A."/>
            <person name="Chen C."/>
            <person name="Yan M."/>
            <person name="Daum C."/>
            <person name="Ng V."/>
            <person name="Clum A."/>
            <person name="Steindorff A."/>
            <person name="Ohm R.A."/>
            <person name="Martin F."/>
            <person name="Silar P."/>
            <person name="Natvig D.O."/>
            <person name="Lalanne C."/>
            <person name="Gautier V."/>
            <person name="Ament-Velasquez S.L."/>
            <person name="Kruys A."/>
            <person name="Hutchinson M.I."/>
            <person name="Powell A.J."/>
            <person name="Barry K."/>
            <person name="Miller A.N."/>
            <person name="Grigoriev I.V."/>
            <person name="Debuchy R."/>
            <person name="Gladieux P."/>
            <person name="Hiltunen Thoren M."/>
            <person name="Johannesson H."/>
        </authorList>
    </citation>
    <scope>NUCLEOTIDE SEQUENCE [LARGE SCALE GENOMIC DNA]</scope>
    <source>
        <strain evidence="4">CBS 340.73</strain>
    </source>
</reference>
<accession>A0AAN6MXV4</accession>
<name>A0AAN6MXV4_9PEZI</name>
<keyword evidence="1" id="KW-0812">Transmembrane</keyword>
<dbReference type="PANTHER" id="PTHR43689">
    <property type="entry name" value="HYDROLASE"/>
    <property type="match status" value="1"/>
</dbReference>
<keyword evidence="1" id="KW-1133">Transmembrane helix</keyword>
<keyword evidence="4" id="KW-1185">Reference proteome</keyword>
<dbReference type="SUPFAM" id="SSF53474">
    <property type="entry name" value="alpha/beta-Hydrolases"/>
    <property type="match status" value="1"/>
</dbReference>
<keyword evidence="3" id="KW-0378">Hydrolase</keyword>
<dbReference type="Pfam" id="PF12697">
    <property type="entry name" value="Abhydrolase_6"/>
    <property type="match status" value="1"/>
</dbReference>
<dbReference type="PANTHER" id="PTHR43689:SF8">
    <property type="entry name" value="ALPHA_BETA-HYDROLASES SUPERFAMILY PROTEIN"/>
    <property type="match status" value="1"/>
</dbReference>
<dbReference type="PRINTS" id="PR00111">
    <property type="entry name" value="ABHYDROLASE"/>
</dbReference>
<evidence type="ECO:0000256" key="1">
    <source>
        <dbReference type="SAM" id="Phobius"/>
    </source>
</evidence>
<comment type="caution">
    <text evidence="3">The sequence shown here is derived from an EMBL/GenBank/DDBJ whole genome shotgun (WGS) entry which is preliminary data.</text>
</comment>
<gene>
    <name evidence="3" type="ORF">QBC46DRAFT_346540</name>
</gene>
<dbReference type="GO" id="GO:0016787">
    <property type="term" value="F:hydrolase activity"/>
    <property type="evidence" value="ECO:0007669"/>
    <property type="project" value="UniProtKB-KW"/>
</dbReference>
<feature type="transmembrane region" description="Helical" evidence="1">
    <location>
        <begin position="6"/>
        <end position="29"/>
    </location>
</feature>
<sequence>MFDSSFLRAVLHFHLLSAVIVAAACFALLKGLRHVFRDIQHAPEDQTFTPAGSWDEAEKKLGTTEPPYPADFFPGHRQVKTAFGKIQVFEWGPAEGEKVLLVHGLSTPCIALSNMANEFVNNGYRVMVFDLFGRGYSDAPNDLRYDARLYIAQLLLVLSSSTLPWTGSNAFHLVGFSLGGSIAVAFAARQSRWIYSLRLLPEWLRLRLLRANLEPRIGTPSADVPDEDHADIGFDDVFISADRPYVRIGDVIKWQLEQNPGFVSAYLSTIRSALVYRRHDLMWSLLEEQLASRRLGQNAPPGLPGGRFSLILAERDAIIVKEEFLDDMQSVIGPQAADIVVMKGGHEVAVSRGKYVASVAIRSWQMRSS</sequence>
<dbReference type="Gene3D" id="3.40.50.1820">
    <property type="entry name" value="alpha/beta hydrolase"/>
    <property type="match status" value="1"/>
</dbReference>
<organism evidence="3 4">
    <name type="scientific">Diplogelasinospora grovesii</name>
    <dbReference type="NCBI Taxonomy" id="303347"/>
    <lineage>
        <taxon>Eukaryota</taxon>
        <taxon>Fungi</taxon>
        <taxon>Dikarya</taxon>
        <taxon>Ascomycota</taxon>
        <taxon>Pezizomycotina</taxon>
        <taxon>Sordariomycetes</taxon>
        <taxon>Sordariomycetidae</taxon>
        <taxon>Sordariales</taxon>
        <taxon>Diplogelasinosporaceae</taxon>
        <taxon>Diplogelasinospora</taxon>
    </lineage>
</organism>
<evidence type="ECO:0000313" key="4">
    <source>
        <dbReference type="Proteomes" id="UP001303473"/>
    </source>
</evidence>